<dbReference type="Proteomes" id="UP000198916">
    <property type="component" value="Unassembled WGS sequence"/>
</dbReference>
<feature type="repeat" description="TPR" evidence="1">
    <location>
        <begin position="19"/>
        <end position="52"/>
    </location>
</feature>
<dbReference type="InterPro" id="IPR019734">
    <property type="entry name" value="TPR_rpt"/>
</dbReference>
<protein>
    <submittedName>
        <fullName evidence="2">Tetratricopeptide repeat-containing protein</fullName>
    </submittedName>
</protein>
<dbReference type="SUPFAM" id="SSF48452">
    <property type="entry name" value="TPR-like"/>
    <property type="match status" value="1"/>
</dbReference>
<dbReference type="OrthoDB" id="1524733at2"/>
<dbReference type="PROSITE" id="PS50005">
    <property type="entry name" value="TPR"/>
    <property type="match status" value="2"/>
</dbReference>
<gene>
    <name evidence="2" type="ORF">SAMN05421740_103581</name>
</gene>
<dbReference type="STRING" id="332977.SAMN05421740_103581"/>
<evidence type="ECO:0000313" key="3">
    <source>
        <dbReference type="Proteomes" id="UP000198916"/>
    </source>
</evidence>
<feature type="repeat" description="TPR" evidence="1">
    <location>
        <begin position="53"/>
        <end position="86"/>
    </location>
</feature>
<sequence length="111" mass="12809">MGDRLQQLIGFLAESPQDPFLTYALATEYLKLGQSDKAVQYFEELLVRHPDYVGTYYHLGKLYEALDRREEAIAIYEKGMRAATKKRDMHALSELQAVYRIATGMDEDDNE</sequence>
<organism evidence="2 3">
    <name type="scientific">Parapedobacter koreensis</name>
    <dbReference type="NCBI Taxonomy" id="332977"/>
    <lineage>
        <taxon>Bacteria</taxon>
        <taxon>Pseudomonadati</taxon>
        <taxon>Bacteroidota</taxon>
        <taxon>Sphingobacteriia</taxon>
        <taxon>Sphingobacteriales</taxon>
        <taxon>Sphingobacteriaceae</taxon>
        <taxon>Parapedobacter</taxon>
    </lineage>
</organism>
<dbReference type="RefSeq" id="WP_090605166.1">
    <property type="nucleotide sequence ID" value="NZ_FNZR01000003.1"/>
</dbReference>
<proteinExistence type="predicted"/>
<dbReference type="SMART" id="SM00028">
    <property type="entry name" value="TPR"/>
    <property type="match status" value="2"/>
</dbReference>
<dbReference type="AlphaFoldDB" id="A0A1H7MP30"/>
<dbReference type="Gene3D" id="1.25.40.10">
    <property type="entry name" value="Tetratricopeptide repeat domain"/>
    <property type="match status" value="1"/>
</dbReference>
<evidence type="ECO:0000256" key="1">
    <source>
        <dbReference type="PROSITE-ProRule" id="PRU00339"/>
    </source>
</evidence>
<dbReference type="EMBL" id="FNZR01000003">
    <property type="protein sequence ID" value="SEL12608.1"/>
    <property type="molecule type" value="Genomic_DNA"/>
</dbReference>
<name>A0A1H7MP30_9SPHI</name>
<dbReference type="Pfam" id="PF13432">
    <property type="entry name" value="TPR_16"/>
    <property type="match status" value="1"/>
</dbReference>
<accession>A0A1H7MP30</accession>
<reference evidence="3" key="1">
    <citation type="submission" date="2016-10" db="EMBL/GenBank/DDBJ databases">
        <authorList>
            <person name="Varghese N."/>
            <person name="Submissions S."/>
        </authorList>
    </citation>
    <scope>NUCLEOTIDE SEQUENCE [LARGE SCALE GENOMIC DNA]</scope>
    <source>
        <strain evidence="3">Jip14</strain>
    </source>
</reference>
<evidence type="ECO:0000313" key="2">
    <source>
        <dbReference type="EMBL" id="SEL12608.1"/>
    </source>
</evidence>
<dbReference type="InterPro" id="IPR011990">
    <property type="entry name" value="TPR-like_helical_dom_sf"/>
</dbReference>
<keyword evidence="1" id="KW-0802">TPR repeat</keyword>
<keyword evidence="3" id="KW-1185">Reference proteome</keyword>